<evidence type="ECO:0000313" key="2">
    <source>
        <dbReference type="Proteomes" id="UP000228920"/>
    </source>
</evidence>
<accession>A0A2M7TEP2</accession>
<proteinExistence type="predicted"/>
<dbReference type="GO" id="GO:0004803">
    <property type="term" value="F:transposase activity"/>
    <property type="evidence" value="ECO:0007669"/>
    <property type="project" value="InterPro"/>
</dbReference>
<sequence>MFGTVSVGAGSSRPEITLNNVGEIVNDWWYKIPEHFKNVRLDEWQITPNHVHGIIQINTDCRRENLAPTKITCPY</sequence>
<protein>
    <recommendedName>
        <fullName evidence="3">Transposase IS200-like domain-containing protein</fullName>
    </recommendedName>
</protein>
<dbReference type="AlphaFoldDB" id="A0A2M7TEP2"/>
<name>A0A2M7TEP2_UNCKA</name>
<dbReference type="GO" id="GO:0003677">
    <property type="term" value="F:DNA binding"/>
    <property type="evidence" value="ECO:0007669"/>
    <property type="project" value="InterPro"/>
</dbReference>
<dbReference type="Gene3D" id="3.30.70.1290">
    <property type="entry name" value="Transposase IS200-like"/>
    <property type="match status" value="1"/>
</dbReference>
<dbReference type="Proteomes" id="UP000228920">
    <property type="component" value="Unassembled WGS sequence"/>
</dbReference>
<dbReference type="GO" id="GO:0006313">
    <property type="term" value="P:DNA transposition"/>
    <property type="evidence" value="ECO:0007669"/>
    <property type="project" value="InterPro"/>
</dbReference>
<dbReference type="EMBL" id="PFNL01000192">
    <property type="protein sequence ID" value="PIZ44172.1"/>
    <property type="molecule type" value="Genomic_DNA"/>
</dbReference>
<organism evidence="1 2">
    <name type="scientific">candidate division WWE3 bacterium CG_4_10_14_0_2_um_filter_41_14</name>
    <dbReference type="NCBI Taxonomy" id="1975072"/>
    <lineage>
        <taxon>Bacteria</taxon>
        <taxon>Katanobacteria</taxon>
    </lineage>
</organism>
<gene>
    <name evidence="1" type="ORF">COY32_06955</name>
</gene>
<evidence type="ECO:0000313" key="1">
    <source>
        <dbReference type="EMBL" id="PIZ44172.1"/>
    </source>
</evidence>
<comment type="caution">
    <text evidence="1">The sequence shown here is derived from an EMBL/GenBank/DDBJ whole genome shotgun (WGS) entry which is preliminary data.</text>
</comment>
<dbReference type="SUPFAM" id="SSF143422">
    <property type="entry name" value="Transposase IS200-like"/>
    <property type="match status" value="1"/>
</dbReference>
<reference evidence="2" key="1">
    <citation type="submission" date="2017-09" db="EMBL/GenBank/DDBJ databases">
        <title>Depth-based differentiation of microbial function through sediment-hosted aquifers and enrichment of novel symbionts in the deep terrestrial subsurface.</title>
        <authorList>
            <person name="Probst A.J."/>
            <person name="Ladd B."/>
            <person name="Jarett J.K."/>
            <person name="Geller-Mcgrath D.E."/>
            <person name="Sieber C.M.K."/>
            <person name="Emerson J.B."/>
            <person name="Anantharaman K."/>
            <person name="Thomas B.C."/>
            <person name="Malmstrom R."/>
            <person name="Stieglmeier M."/>
            <person name="Klingl A."/>
            <person name="Woyke T."/>
            <person name="Ryan C.M."/>
            <person name="Banfield J.F."/>
        </authorList>
    </citation>
    <scope>NUCLEOTIDE SEQUENCE [LARGE SCALE GENOMIC DNA]</scope>
</reference>
<evidence type="ECO:0008006" key="3">
    <source>
        <dbReference type="Google" id="ProtNLM"/>
    </source>
</evidence>
<dbReference type="InterPro" id="IPR036515">
    <property type="entry name" value="Transposase_17_sf"/>
</dbReference>